<dbReference type="InterPro" id="IPR011990">
    <property type="entry name" value="TPR-like_helical_dom_sf"/>
</dbReference>
<keyword evidence="3" id="KW-0472">Membrane</keyword>
<sequence>MAAKLVLILTLLIPFFTNASTIEELTVRAEQKDASAQYQLAKLLNTEQATQEQQDTAFYWYQQAAENGHREAKFALANILLKGQITNQNVTQALYWLTGLAVSGDVQAQIALGTVYESMSYTPKPLDMAEVWYHVAAQHDAKGEDAYGRILERKFNERKAKQVSSLDQLDIAFDEPTQTHTSTTPPLETGNTNSSYLTVILILLLVVASFVLFKRAQSKKKLSHVQNQQKQTETIEQQKGIIKQQKRQLETLFRQLKKLQSQPPKQPATDQRVALACAMFGFKQNQIPDAKQIKLRFKKLSKIYHPDLGGSDDDMKRLNSALKIILTHVNK</sequence>
<dbReference type="Proteomes" id="UP001155586">
    <property type="component" value="Unassembled WGS sequence"/>
</dbReference>
<feature type="signal peptide" evidence="4">
    <location>
        <begin position="1"/>
        <end position="19"/>
    </location>
</feature>
<dbReference type="SUPFAM" id="SSF81901">
    <property type="entry name" value="HCP-like"/>
    <property type="match status" value="1"/>
</dbReference>
<accession>A0A9X3HPZ2</accession>
<evidence type="ECO:0000256" key="2">
    <source>
        <dbReference type="SAM" id="Coils"/>
    </source>
</evidence>
<evidence type="ECO:0000313" key="5">
    <source>
        <dbReference type="EMBL" id="MCW8332936.1"/>
    </source>
</evidence>
<dbReference type="PANTHER" id="PTHR43628">
    <property type="entry name" value="ACTIVATOR OF C KINASE PROTEIN 1-RELATED"/>
    <property type="match status" value="1"/>
</dbReference>
<evidence type="ECO:0000313" key="6">
    <source>
        <dbReference type="Proteomes" id="UP001155586"/>
    </source>
</evidence>
<feature type="transmembrane region" description="Helical" evidence="3">
    <location>
        <begin position="195"/>
        <end position="213"/>
    </location>
</feature>
<organism evidence="5 6">
    <name type="scientific">Vibrio paucivorans</name>
    <dbReference type="NCBI Taxonomy" id="2829489"/>
    <lineage>
        <taxon>Bacteria</taxon>
        <taxon>Pseudomonadati</taxon>
        <taxon>Pseudomonadota</taxon>
        <taxon>Gammaproteobacteria</taxon>
        <taxon>Vibrionales</taxon>
        <taxon>Vibrionaceae</taxon>
        <taxon>Vibrio</taxon>
    </lineage>
</organism>
<reference evidence="5" key="1">
    <citation type="submission" date="2022-02" db="EMBL/GenBank/DDBJ databases">
        <title>Vibrio sp. nov., a new bacterium isolated from Bohai sea, China.</title>
        <authorList>
            <person name="Yuan Y."/>
        </authorList>
    </citation>
    <scope>NUCLEOTIDE SEQUENCE</scope>
    <source>
        <strain evidence="5">DBSS07</strain>
    </source>
</reference>
<dbReference type="Pfam" id="PF08238">
    <property type="entry name" value="Sel1"/>
    <property type="match status" value="2"/>
</dbReference>
<proteinExistence type="predicted"/>
<dbReference type="EMBL" id="JAKRRX010000012">
    <property type="protein sequence ID" value="MCW8332936.1"/>
    <property type="molecule type" value="Genomic_DNA"/>
</dbReference>
<dbReference type="SUPFAM" id="SSF46565">
    <property type="entry name" value="Chaperone J-domain"/>
    <property type="match status" value="1"/>
</dbReference>
<evidence type="ECO:0000256" key="3">
    <source>
        <dbReference type="SAM" id="Phobius"/>
    </source>
</evidence>
<dbReference type="InterPro" id="IPR006597">
    <property type="entry name" value="Sel1-like"/>
</dbReference>
<keyword evidence="1" id="KW-0143">Chaperone</keyword>
<dbReference type="PANTHER" id="PTHR43628:SF1">
    <property type="entry name" value="CHITIN SYNTHASE REGULATORY FACTOR 2-RELATED"/>
    <property type="match status" value="1"/>
</dbReference>
<keyword evidence="3" id="KW-1133">Transmembrane helix</keyword>
<dbReference type="Gene3D" id="1.10.287.110">
    <property type="entry name" value="DnaJ domain"/>
    <property type="match status" value="1"/>
</dbReference>
<dbReference type="Gene3D" id="1.25.40.10">
    <property type="entry name" value="Tetratricopeptide repeat domain"/>
    <property type="match status" value="1"/>
</dbReference>
<dbReference type="RefSeq" id="WP_265686631.1">
    <property type="nucleotide sequence ID" value="NZ_JAKRRX010000012.1"/>
</dbReference>
<keyword evidence="6" id="KW-1185">Reference proteome</keyword>
<comment type="caution">
    <text evidence="5">The sequence shown here is derived from an EMBL/GenBank/DDBJ whole genome shotgun (WGS) entry which is preliminary data.</text>
</comment>
<feature type="coiled-coil region" evidence="2">
    <location>
        <begin position="235"/>
        <end position="262"/>
    </location>
</feature>
<feature type="chain" id="PRO_5040762162" evidence="4">
    <location>
        <begin position="20"/>
        <end position="331"/>
    </location>
</feature>
<dbReference type="AlphaFoldDB" id="A0A9X3HPZ2"/>
<name>A0A9X3HPZ2_9VIBR</name>
<dbReference type="SMART" id="SM00671">
    <property type="entry name" value="SEL1"/>
    <property type="match status" value="3"/>
</dbReference>
<dbReference type="InterPro" id="IPR052945">
    <property type="entry name" value="Mitotic_Regulator"/>
</dbReference>
<keyword evidence="2" id="KW-0175">Coiled coil</keyword>
<protein>
    <submittedName>
        <fullName evidence="5">J domain-containing protein</fullName>
    </submittedName>
</protein>
<evidence type="ECO:0000256" key="1">
    <source>
        <dbReference type="ARBA" id="ARBA00023186"/>
    </source>
</evidence>
<keyword evidence="3" id="KW-0812">Transmembrane</keyword>
<keyword evidence="4" id="KW-0732">Signal</keyword>
<evidence type="ECO:0000256" key="4">
    <source>
        <dbReference type="SAM" id="SignalP"/>
    </source>
</evidence>
<dbReference type="InterPro" id="IPR036869">
    <property type="entry name" value="J_dom_sf"/>
</dbReference>
<gene>
    <name evidence="5" type="ORF">MD483_03695</name>
</gene>